<evidence type="ECO:0000256" key="2">
    <source>
        <dbReference type="ARBA" id="ARBA00022679"/>
    </source>
</evidence>
<organism evidence="5">
    <name type="scientific">Acromyrmex echinatior</name>
    <name type="common">Panamanian leafcutter ant</name>
    <name type="synonym">Acromyrmex octospinosus echinatior</name>
    <dbReference type="NCBI Taxonomy" id="103372"/>
    <lineage>
        <taxon>Eukaryota</taxon>
        <taxon>Metazoa</taxon>
        <taxon>Ecdysozoa</taxon>
        <taxon>Arthropoda</taxon>
        <taxon>Hexapoda</taxon>
        <taxon>Insecta</taxon>
        <taxon>Pterygota</taxon>
        <taxon>Neoptera</taxon>
        <taxon>Endopterygota</taxon>
        <taxon>Hymenoptera</taxon>
        <taxon>Apocrita</taxon>
        <taxon>Aculeata</taxon>
        <taxon>Formicoidea</taxon>
        <taxon>Formicidae</taxon>
        <taxon>Myrmicinae</taxon>
        <taxon>Acromyrmex</taxon>
    </lineage>
</organism>
<dbReference type="PANTHER" id="PTHR12029">
    <property type="entry name" value="RNA METHYLTRANSFERASE"/>
    <property type="match status" value="1"/>
</dbReference>
<reference evidence="4" key="1">
    <citation type="submission" date="2011-02" db="EMBL/GenBank/DDBJ databases">
        <title>The genome of the leaf-cutting ant Acromyrmex echinatior suggests key adaptations to social evolution and fungus farming.</title>
        <authorList>
            <person name="Nygaard S."/>
            <person name="Zhang G."/>
        </authorList>
    </citation>
    <scope>NUCLEOTIDE SEQUENCE</scope>
</reference>
<dbReference type="InterPro" id="IPR001537">
    <property type="entry name" value="SpoU_MeTrfase"/>
</dbReference>
<keyword evidence="5" id="KW-1185">Reference proteome</keyword>
<dbReference type="Pfam" id="PF00588">
    <property type="entry name" value="SpoU_methylase"/>
    <property type="match status" value="1"/>
</dbReference>
<dbReference type="InterPro" id="IPR045330">
    <property type="entry name" value="TRM3/TARBP1"/>
</dbReference>
<dbReference type="eggNOG" id="KOG0839">
    <property type="taxonomic scope" value="Eukaryota"/>
</dbReference>
<dbReference type="SUPFAM" id="SSF75217">
    <property type="entry name" value="alpha/beta knot"/>
    <property type="match status" value="1"/>
</dbReference>
<dbReference type="PANTHER" id="PTHR12029:SF11">
    <property type="entry name" value="METHYLTRANSFERASE TARBP1-RELATED"/>
    <property type="match status" value="1"/>
</dbReference>
<proteinExistence type="predicted"/>
<dbReference type="GO" id="GO:0016423">
    <property type="term" value="F:tRNA (guanine) methyltransferase activity"/>
    <property type="evidence" value="ECO:0007669"/>
    <property type="project" value="InterPro"/>
</dbReference>
<evidence type="ECO:0000256" key="1">
    <source>
        <dbReference type="ARBA" id="ARBA00022603"/>
    </source>
</evidence>
<evidence type="ECO:0000313" key="4">
    <source>
        <dbReference type="EMBL" id="EGI64156.1"/>
    </source>
</evidence>
<dbReference type="InterPro" id="IPR029026">
    <property type="entry name" value="tRNA_m1G_MTases_N"/>
</dbReference>
<gene>
    <name evidence="4" type="ORF">G5I_07316</name>
</gene>
<dbReference type="AlphaFoldDB" id="F4WNG3"/>
<sequence>MMNTALAKRVDSLFIQGENYKNDIKEKFFLLYEALEEKKEHLITPTLIHAAALIKINKEHKACNCFNIIWLQCIFEKILLHENNHIAKWGVSYVCKLDKTMFDDQFLELFIHVLNNNFLYECQPDEKCPGIVKELSQFLEYAEKSDLLNRFVKKISCVAWGPVAIFYIVHVLRTVSHQESQHSDWQSTELNAIKFLVETNLSMHSRILRTASQTELLRAIPNYVRKINNLSLLANVLATFPSGESLTRGTVPWNVITTWLEKVLAREDVVTFIKETCAKYLNQDASPEINPRTFAIMYVVKLLNEGENTPRFKRILLSKMKNLDIHNLMKFENVLGNCFLHGSVHRRDKKIENYAHLFIENQLNKYYSKHIFTLDHNNDAAIRAEAVILLHRIISNPEFNYAASFGQSVLNELIKNKTKRYFKDSPLHKLKHRIMQILLILEPVLSKEFVPLLQEQLCEFIFSESNQSSVKIMQEWLLIRIFTKNIHLHDKLWSLFAKFILTQLYELMKANYGDNSISEYRGIYQAAVIGLQQESLIKNSSRIQDDFYFSNFHPFNDYCLQTIYYQLPRLTNVSCDEWISSDVFKDLMFMENDCHPLQLCNTGSFLTKSIPSVYLTKSFAGDTHGDSLENNVEIYMEGLNDIQKKIDPSKPIGLCGDTFEVINEFMFLQDTQLQQGLIVVASFVDRSPNLGGIARTCEIFGVKALVVANADCVKDKEFQYLSVSADKWLNILQVKPYELQKFLLDRKNTGWSLIGVEQTVNSTNLMTTTFEKRTILVLGNEKDGIPANFIPLFDKCVEIPQVGVTRSLNVHVTAAICIWQYANQHILK</sequence>
<accession>F4WNG3</accession>
<dbReference type="InterPro" id="IPR029028">
    <property type="entry name" value="Alpha/beta_knot_MTases"/>
</dbReference>
<dbReference type="GO" id="GO:0030488">
    <property type="term" value="P:tRNA methylation"/>
    <property type="evidence" value="ECO:0007669"/>
    <property type="project" value="InterPro"/>
</dbReference>
<dbReference type="Proteomes" id="UP000007755">
    <property type="component" value="Unassembled WGS sequence"/>
</dbReference>
<dbReference type="STRING" id="103372.F4WNG3"/>
<dbReference type="InterPro" id="IPR044748">
    <property type="entry name" value="Trm3/TARBP1_C"/>
</dbReference>
<dbReference type="CDD" id="cd18091">
    <property type="entry name" value="SpoU-like_TRM3-like"/>
    <property type="match status" value="1"/>
</dbReference>
<keyword evidence="1 4" id="KW-0489">Methyltransferase</keyword>
<name>F4WNG3_ACREC</name>
<keyword evidence="2 4" id="KW-0808">Transferase</keyword>
<feature type="domain" description="tRNA/rRNA methyltransferase SpoU type" evidence="3">
    <location>
        <begin position="677"/>
        <end position="818"/>
    </location>
</feature>
<evidence type="ECO:0000313" key="5">
    <source>
        <dbReference type="Proteomes" id="UP000007755"/>
    </source>
</evidence>
<dbReference type="Gene3D" id="3.40.1280.10">
    <property type="match status" value="1"/>
</dbReference>
<dbReference type="GO" id="GO:0003723">
    <property type="term" value="F:RNA binding"/>
    <property type="evidence" value="ECO:0007669"/>
    <property type="project" value="InterPro"/>
</dbReference>
<dbReference type="OrthoDB" id="241340at2759"/>
<protein>
    <submittedName>
        <fullName evidence="4">Putative methyltransferase TARBP1</fullName>
    </submittedName>
</protein>
<dbReference type="InParanoid" id="F4WNG3"/>
<evidence type="ECO:0000259" key="3">
    <source>
        <dbReference type="Pfam" id="PF00588"/>
    </source>
</evidence>
<dbReference type="EMBL" id="GL888237">
    <property type="protein sequence ID" value="EGI64156.1"/>
    <property type="molecule type" value="Genomic_DNA"/>
</dbReference>